<gene>
    <name evidence="2" type="ORF">FQA47_021906</name>
</gene>
<feature type="region of interest" description="Disordered" evidence="1">
    <location>
        <begin position="54"/>
        <end position="113"/>
    </location>
</feature>
<dbReference type="AlphaFoldDB" id="A0A834C8U7"/>
<dbReference type="EMBL" id="WKFB01000470">
    <property type="protein sequence ID" value="KAF6722096.1"/>
    <property type="molecule type" value="Genomic_DNA"/>
</dbReference>
<sequence length="214" mass="23815">MNESKMVSIPRLCFSFENQLSVTSILDREKADFPVYKTLKNALTYQQVAKPPSIKPIRSQRGVLRAGHSEERESRDKKSRRKTREAQRQRGGRWSGGTATGRQTGGGGGAQRLLPHCSFVSESGNFLEAELRSELGGLGRGRKWRKELPLLPAETRTRLSASWSEVKPGGGALPVRARGELSAQSRAPVRMAGRRADRLSAERTPQQQQQQPRL</sequence>
<feature type="compositionally biased region" description="Gly residues" evidence="1">
    <location>
        <begin position="93"/>
        <end position="110"/>
    </location>
</feature>
<organism evidence="2 3">
    <name type="scientific">Oryzias melastigma</name>
    <name type="common">Marine medaka</name>
    <dbReference type="NCBI Taxonomy" id="30732"/>
    <lineage>
        <taxon>Eukaryota</taxon>
        <taxon>Metazoa</taxon>
        <taxon>Chordata</taxon>
        <taxon>Craniata</taxon>
        <taxon>Vertebrata</taxon>
        <taxon>Euteleostomi</taxon>
        <taxon>Actinopterygii</taxon>
        <taxon>Neopterygii</taxon>
        <taxon>Teleostei</taxon>
        <taxon>Neoteleostei</taxon>
        <taxon>Acanthomorphata</taxon>
        <taxon>Ovalentaria</taxon>
        <taxon>Atherinomorphae</taxon>
        <taxon>Beloniformes</taxon>
        <taxon>Adrianichthyidae</taxon>
        <taxon>Oryziinae</taxon>
        <taxon>Oryzias</taxon>
    </lineage>
</organism>
<evidence type="ECO:0000313" key="2">
    <source>
        <dbReference type="EMBL" id="KAF6722096.1"/>
    </source>
</evidence>
<evidence type="ECO:0000256" key="1">
    <source>
        <dbReference type="SAM" id="MobiDB-lite"/>
    </source>
</evidence>
<protein>
    <submittedName>
        <fullName evidence="2">Uncharacterized protein</fullName>
    </submittedName>
</protein>
<reference evidence="2" key="1">
    <citation type="journal article" name="BMC Genomics">
        <title>Long-read sequencing and de novo genome assembly of marine medaka (Oryzias melastigma).</title>
        <authorList>
            <person name="Liang P."/>
            <person name="Saqib H.S.A."/>
            <person name="Ni X."/>
            <person name="Shen Y."/>
        </authorList>
    </citation>
    <scope>NUCLEOTIDE SEQUENCE</scope>
    <source>
        <strain evidence="2">Bigg-433</strain>
    </source>
</reference>
<accession>A0A834C8U7</accession>
<name>A0A834C8U7_ORYME</name>
<feature type="region of interest" description="Disordered" evidence="1">
    <location>
        <begin position="163"/>
        <end position="214"/>
    </location>
</feature>
<feature type="compositionally biased region" description="Basic and acidic residues" evidence="1">
    <location>
        <begin position="67"/>
        <end position="76"/>
    </location>
</feature>
<evidence type="ECO:0000313" key="3">
    <source>
        <dbReference type="Proteomes" id="UP000646548"/>
    </source>
</evidence>
<proteinExistence type="predicted"/>
<dbReference type="Proteomes" id="UP000646548">
    <property type="component" value="Unassembled WGS sequence"/>
</dbReference>
<comment type="caution">
    <text evidence="2">The sequence shown here is derived from an EMBL/GenBank/DDBJ whole genome shotgun (WGS) entry which is preliminary data.</text>
</comment>